<dbReference type="CDD" id="cd02440">
    <property type="entry name" value="AdoMet_MTases"/>
    <property type="match status" value="1"/>
</dbReference>
<evidence type="ECO:0000259" key="1">
    <source>
        <dbReference type="Pfam" id="PF08241"/>
    </source>
</evidence>
<dbReference type="AlphaFoldDB" id="A0A2M8FE38"/>
<keyword evidence="2" id="KW-0489">Methyltransferase</keyword>
<feature type="domain" description="Methyltransferase type 11" evidence="1">
    <location>
        <begin position="87"/>
        <end position="164"/>
    </location>
</feature>
<evidence type="ECO:0000313" key="2">
    <source>
        <dbReference type="EMBL" id="PJC55908.1"/>
    </source>
</evidence>
<keyword evidence="2" id="KW-0808">Transferase</keyword>
<accession>A0A2M8FE38</accession>
<dbReference type="InterPro" id="IPR029063">
    <property type="entry name" value="SAM-dependent_MTases_sf"/>
</dbReference>
<dbReference type="Gene3D" id="3.40.50.150">
    <property type="entry name" value="Vaccinia Virus protein VP39"/>
    <property type="match status" value="1"/>
</dbReference>
<dbReference type="GO" id="GO:0008757">
    <property type="term" value="F:S-adenosylmethionine-dependent methyltransferase activity"/>
    <property type="evidence" value="ECO:0007669"/>
    <property type="project" value="InterPro"/>
</dbReference>
<name>A0A2M8FE38_9BACT</name>
<dbReference type="EMBL" id="PFRD01000115">
    <property type="protein sequence ID" value="PJC55908.1"/>
    <property type="molecule type" value="Genomic_DNA"/>
</dbReference>
<dbReference type="Pfam" id="PF08241">
    <property type="entry name" value="Methyltransf_11"/>
    <property type="match status" value="1"/>
</dbReference>
<comment type="caution">
    <text evidence="2">The sequence shown here is derived from an EMBL/GenBank/DDBJ whole genome shotgun (WGS) entry which is preliminary data.</text>
</comment>
<gene>
    <name evidence="2" type="ORF">CO026_03190</name>
</gene>
<dbReference type="InterPro" id="IPR013216">
    <property type="entry name" value="Methyltransf_11"/>
</dbReference>
<protein>
    <submittedName>
        <fullName evidence="2">SAM-dependent methyltransferase</fullName>
    </submittedName>
</protein>
<dbReference type="Proteomes" id="UP000230391">
    <property type="component" value="Unassembled WGS sequence"/>
</dbReference>
<dbReference type="SUPFAM" id="SSF53335">
    <property type="entry name" value="S-adenosyl-L-methionine-dependent methyltransferases"/>
    <property type="match status" value="1"/>
</dbReference>
<organism evidence="2 3">
    <name type="scientific">Candidatus Kaiserbacteria bacterium CG_4_9_14_0_2_um_filter_41_32</name>
    <dbReference type="NCBI Taxonomy" id="1974601"/>
    <lineage>
        <taxon>Bacteria</taxon>
        <taxon>Candidatus Kaiseribacteriota</taxon>
    </lineage>
</organism>
<reference evidence="3" key="1">
    <citation type="submission" date="2017-09" db="EMBL/GenBank/DDBJ databases">
        <title>Depth-based differentiation of microbial function through sediment-hosted aquifers and enrichment of novel symbionts in the deep terrestrial subsurface.</title>
        <authorList>
            <person name="Probst A.J."/>
            <person name="Ladd B."/>
            <person name="Jarett J.K."/>
            <person name="Geller-Mcgrath D.E."/>
            <person name="Sieber C.M.K."/>
            <person name="Emerson J.B."/>
            <person name="Anantharaman K."/>
            <person name="Thomas B.C."/>
            <person name="Malmstrom R."/>
            <person name="Stieglmeier M."/>
            <person name="Klingl A."/>
            <person name="Woyke T."/>
            <person name="Ryan C.M."/>
            <person name="Banfield J.F."/>
        </authorList>
    </citation>
    <scope>NUCLEOTIDE SEQUENCE [LARGE SCALE GENOMIC DNA]</scope>
</reference>
<proteinExistence type="predicted"/>
<sequence>MAMLASCRELVLLYPELGYVATQQGRFYNKQPLACTRGCKSKKPPRPNPRGAAFCYNSSTMNKFSKKLVDSRMNEISTYLQPQDNIIDIGSGNCFLVERLRSLQFKVTALDIENKSKVPDIIPVVYNGTNLPFESKSFDVALLITVLHHTKDPVQILREAKRVANRIIIMEDIYTGMLQKYLTFMMDSTLNLEFFGHPHTNMTGEEWQRVFNELNLTVIEKKQNNFWKFFTNGTYYLQNNN</sequence>
<dbReference type="GO" id="GO:0032259">
    <property type="term" value="P:methylation"/>
    <property type="evidence" value="ECO:0007669"/>
    <property type="project" value="UniProtKB-KW"/>
</dbReference>
<evidence type="ECO:0000313" key="3">
    <source>
        <dbReference type="Proteomes" id="UP000230391"/>
    </source>
</evidence>